<reference evidence="2 3" key="1">
    <citation type="submission" date="2019-02" db="EMBL/GenBank/DDBJ databases">
        <title>Deep-cultivation of Planctomycetes and their phenomic and genomic characterization uncovers novel biology.</title>
        <authorList>
            <person name="Wiegand S."/>
            <person name="Jogler M."/>
            <person name="Boedeker C."/>
            <person name="Pinto D."/>
            <person name="Vollmers J."/>
            <person name="Rivas-Marin E."/>
            <person name="Kohn T."/>
            <person name="Peeters S.H."/>
            <person name="Heuer A."/>
            <person name="Rast P."/>
            <person name="Oberbeckmann S."/>
            <person name="Bunk B."/>
            <person name="Jeske O."/>
            <person name="Meyerdierks A."/>
            <person name="Storesund J.E."/>
            <person name="Kallscheuer N."/>
            <person name="Luecker S."/>
            <person name="Lage O.M."/>
            <person name="Pohl T."/>
            <person name="Merkel B.J."/>
            <person name="Hornburger P."/>
            <person name="Mueller R.-W."/>
            <person name="Bruemmer F."/>
            <person name="Labrenz M."/>
            <person name="Spormann A.M."/>
            <person name="Op den Camp H."/>
            <person name="Overmann J."/>
            <person name="Amann R."/>
            <person name="Jetten M.S.M."/>
            <person name="Mascher T."/>
            <person name="Medema M.H."/>
            <person name="Devos D.P."/>
            <person name="Kaster A.-K."/>
            <person name="Ovreas L."/>
            <person name="Rohde M."/>
            <person name="Galperin M.Y."/>
            <person name="Jogler C."/>
        </authorList>
    </citation>
    <scope>NUCLEOTIDE SEQUENCE [LARGE SCALE GENOMIC DNA]</scope>
    <source>
        <strain evidence="2 3">ETA_A1</strain>
    </source>
</reference>
<organism evidence="2 3">
    <name type="scientific">Urbifossiella limnaea</name>
    <dbReference type="NCBI Taxonomy" id="2528023"/>
    <lineage>
        <taxon>Bacteria</taxon>
        <taxon>Pseudomonadati</taxon>
        <taxon>Planctomycetota</taxon>
        <taxon>Planctomycetia</taxon>
        <taxon>Gemmatales</taxon>
        <taxon>Gemmataceae</taxon>
        <taxon>Urbifossiella</taxon>
    </lineage>
</organism>
<dbReference type="Proteomes" id="UP000319576">
    <property type="component" value="Chromosome"/>
</dbReference>
<name>A0A517XVX4_9BACT</name>
<evidence type="ECO:0008006" key="4">
    <source>
        <dbReference type="Google" id="ProtNLM"/>
    </source>
</evidence>
<dbReference type="EMBL" id="CP036273">
    <property type="protein sequence ID" value="QDU21660.1"/>
    <property type="molecule type" value="Genomic_DNA"/>
</dbReference>
<proteinExistence type="predicted"/>
<dbReference type="RefSeq" id="WP_145240776.1">
    <property type="nucleotide sequence ID" value="NZ_CP036273.1"/>
</dbReference>
<dbReference type="OrthoDB" id="213465at2"/>
<dbReference type="AlphaFoldDB" id="A0A517XVX4"/>
<feature type="signal peptide" evidence="1">
    <location>
        <begin position="1"/>
        <end position="19"/>
    </location>
</feature>
<accession>A0A517XVX4</accession>
<sequence precursor="true">MTDSARIAVLFGLSLPAVGCALFAVQPPTPASHISPAELAALEPQPGVRHYLIVFGSDKPSRNPAYTHTWATLVTTTDVPGGPPRVGEETISWLPVEMPIQALSRKTVPGRNYGLHETMRAMLDTKQDVALWGPYEVWHRFAYRFRVQKSFMESGAVGYQCIDSWGEAGRTGAGCDCIHSITDMDPEISRVGYPLFLYGQPASARLVRRVMNSPAPIDPLTTHDWLLPQLALKQYPIDVCTYRGPVAGHCRR</sequence>
<keyword evidence="3" id="KW-1185">Reference proteome</keyword>
<keyword evidence="1" id="KW-0732">Signal</keyword>
<evidence type="ECO:0000313" key="2">
    <source>
        <dbReference type="EMBL" id="QDU21660.1"/>
    </source>
</evidence>
<dbReference type="KEGG" id="uli:ETAA1_36310"/>
<evidence type="ECO:0000256" key="1">
    <source>
        <dbReference type="SAM" id="SignalP"/>
    </source>
</evidence>
<evidence type="ECO:0000313" key="3">
    <source>
        <dbReference type="Proteomes" id="UP000319576"/>
    </source>
</evidence>
<feature type="chain" id="PRO_5021783445" description="Lipoprotein" evidence="1">
    <location>
        <begin position="20"/>
        <end position="252"/>
    </location>
</feature>
<protein>
    <recommendedName>
        <fullName evidence="4">Lipoprotein</fullName>
    </recommendedName>
</protein>
<gene>
    <name evidence="2" type="ORF">ETAA1_36310</name>
</gene>